<keyword evidence="1" id="KW-0337">GPI-anchor biosynthesis</keyword>
<dbReference type="WBParaSite" id="MhA1_Contig74.frz3.gene8">
    <property type="protein sequence ID" value="MhA1_Contig74.frz3.gene8"/>
    <property type="gene ID" value="MhA1_Contig74.frz3.gene8"/>
</dbReference>
<name>A0A1I8BWJ9_MELHA</name>
<protein>
    <recommendedName>
        <fullName evidence="1">GPI ethanolamine phosphate transferase 1</fullName>
        <ecNumber evidence="1">2.-.-.-</ecNumber>
    </recommendedName>
</protein>
<dbReference type="PANTHER" id="PTHR12250">
    <property type="entry name" value="PHOSPHATIDYLINOSITOL GLYCAN, CLASS N"/>
    <property type="match status" value="1"/>
</dbReference>
<reference evidence="4" key="1">
    <citation type="submission" date="2016-11" db="UniProtKB">
        <authorList>
            <consortium name="WormBaseParasite"/>
        </authorList>
    </citation>
    <scope>IDENTIFICATION</scope>
</reference>
<dbReference type="Proteomes" id="UP000095281">
    <property type="component" value="Unplaced"/>
</dbReference>
<comment type="similarity">
    <text evidence="1">Belongs to the PIGG/PIGN/PIGO family. PIGN subfamily.</text>
</comment>
<dbReference type="GO" id="GO:0051377">
    <property type="term" value="F:mannose-ethanolamine phosphotransferase activity"/>
    <property type="evidence" value="ECO:0007669"/>
    <property type="project" value="UniProtKB-UniRule"/>
</dbReference>
<comment type="caution">
    <text evidence="1">Lacks conserved residue(s) required for the propagation of feature annotation.</text>
</comment>
<keyword evidence="1" id="KW-1133">Transmembrane helix</keyword>
<accession>A0A1I8BWJ9</accession>
<comment type="function">
    <text evidence="1">Ethanolamine phosphate transferase involved in glycosylphosphatidylinositol-anchor biosynthesis. Transfers ethanolamine phosphate to the first alpha-1,4-linked mannose of the glycosylphosphatidylinositol precursor of GPI-anchor.</text>
</comment>
<comment type="pathway">
    <text evidence="1">Glycolipid biosynthesis; glycosylphosphatidylinositol-anchor biosynthesis.</text>
</comment>
<dbReference type="InterPro" id="IPR017852">
    <property type="entry name" value="GPI_EtnP_transferase_1_C"/>
</dbReference>
<proteinExistence type="inferred from homology"/>
<feature type="transmembrane region" description="Helical" evidence="1">
    <location>
        <begin position="39"/>
        <end position="59"/>
    </location>
</feature>
<dbReference type="GO" id="GO:0006506">
    <property type="term" value="P:GPI anchor biosynthetic process"/>
    <property type="evidence" value="ECO:0007669"/>
    <property type="project" value="UniProtKB-UniPathway"/>
</dbReference>
<dbReference type="InterPro" id="IPR007070">
    <property type="entry name" value="GPI_EtnP_transferase_1"/>
</dbReference>
<keyword evidence="1" id="KW-0472">Membrane</keyword>
<evidence type="ECO:0000256" key="1">
    <source>
        <dbReference type="RuleBase" id="RU367138"/>
    </source>
</evidence>
<evidence type="ECO:0000313" key="3">
    <source>
        <dbReference type="Proteomes" id="UP000095281"/>
    </source>
</evidence>
<feature type="transmembrane region" description="Helical" evidence="1">
    <location>
        <begin position="71"/>
        <end position="95"/>
    </location>
</feature>
<evidence type="ECO:0000313" key="4">
    <source>
        <dbReference type="WBParaSite" id="MhA1_Contig74.frz3.gene8"/>
    </source>
</evidence>
<dbReference type="PANTHER" id="PTHR12250:SF0">
    <property type="entry name" value="GPI ETHANOLAMINE PHOSPHATE TRANSFERASE 1"/>
    <property type="match status" value="1"/>
</dbReference>
<keyword evidence="1" id="KW-0256">Endoplasmic reticulum</keyword>
<sequence>MAALLLLKIFIPFLLVSIYFVSSSFKNGNNLNNQIIKRLSTIVALITNTMAMVFFYCLNTEGSWLQIGISISNYVICLVCSAATYLLLHLANWLLF</sequence>
<feature type="domain" description="GPI ethanolamine phosphate transferase 1 C-terminal" evidence="2">
    <location>
        <begin position="1"/>
        <end position="63"/>
    </location>
</feature>
<evidence type="ECO:0000259" key="2">
    <source>
        <dbReference type="Pfam" id="PF04987"/>
    </source>
</evidence>
<comment type="subcellular location">
    <subcellularLocation>
        <location evidence="1">Endoplasmic reticulum membrane</location>
        <topology evidence="1">Multi-pass membrane protein</topology>
    </subcellularLocation>
</comment>
<keyword evidence="3" id="KW-1185">Reference proteome</keyword>
<dbReference type="AlphaFoldDB" id="A0A1I8BWJ9"/>
<organism evidence="3 4">
    <name type="scientific">Meloidogyne hapla</name>
    <name type="common">Root-knot nematode worm</name>
    <dbReference type="NCBI Taxonomy" id="6305"/>
    <lineage>
        <taxon>Eukaryota</taxon>
        <taxon>Metazoa</taxon>
        <taxon>Ecdysozoa</taxon>
        <taxon>Nematoda</taxon>
        <taxon>Chromadorea</taxon>
        <taxon>Rhabditida</taxon>
        <taxon>Tylenchina</taxon>
        <taxon>Tylenchomorpha</taxon>
        <taxon>Tylenchoidea</taxon>
        <taxon>Meloidogynidae</taxon>
        <taxon>Meloidogyninae</taxon>
        <taxon>Meloidogyne</taxon>
    </lineage>
</organism>
<dbReference type="EC" id="2.-.-.-" evidence="1"/>
<keyword evidence="1" id="KW-0808">Transferase</keyword>
<dbReference type="UniPathway" id="UPA00196"/>
<keyword evidence="1" id="KW-0812">Transmembrane</keyword>
<dbReference type="GO" id="GO:0005789">
    <property type="term" value="C:endoplasmic reticulum membrane"/>
    <property type="evidence" value="ECO:0007669"/>
    <property type="project" value="UniProtKB-SubCell"/>
</dbReference>
<dbReference type="Pfam" id="PF04987">
    <property type="entry name" value="PigN"/>
    <property type="match status" value="1"/>
</dbReference>